<evidence type="ECO:0000313" key="1">
    <source>
        <dbReference type="EMBL" id="QGU27837.1"/>
    </source>
</evidence>
<dbReference type="RefSeq" id="WP_156242343.1">
    <property type="nucleotide sequence ID" value="NZ_BAAAZL010000004.1"/>
</dbReference>
<proteinExistence type="predicted"/>
<dbReference type="Proteomes" id="UP000422989">
    <property type="component" value="Chromosome"/>
</dbReference>
<dbReference type="AlphaFoldDB" id="A0A6I6E501"/>
<protein>
    <submittedName>
        <fullName evidence="1">Uncharacterized protein</fullName>
    </submittedName>
</protein>
<dbReference type="OrthoDB" id="3689408at2"/>
<name>A0A6I6E501_9MICO</name>
<organism evidence="1 2">
    <name type="scientific">Microbacterium oryzae</name>
    <dbReference type="NCBI Taxonomy" id="743009"/>
    <lineage>
        <taxon>Bacteria</taxon>
        <taxon>Bacillati</taxon>
        <taxon>Actinomycetota</taxon>
        <taxon>Actinomycetes</taxon>
        <taxon>Micrococcales</taxon>
        <taxon>Microbacteriaceae</taxon>
        <taxon>Microbacterium</taxon>
    </lineage>
</organism>
<gene>
    <name evidence="1" type="ORF">D7D94_09320</name>
</gene>
<reference evidence="1 2" key="1">
    <citation type="submission" date="2018-09" db="EMBL/GenBank/DDBJ databases">
        <title>Whole genome sequencing of Microbacterium oryzae strain MB-10T.</title>
        <authorList>
            <person name="Das S.K."/>
        </authorList>
    </citation>
    <scope>NUCLEOTIDE SEQUENCE [LARGE SCALE GENOMIC DNA]</scope>
    <source>
        <strain evidence="1 2">MB-10</strain>
    </source>
</reference>
<dbReference type="EMBL" id="CP032550">
    <property type="protein sequence ID" value="QGU27837.1"/>
    <property type="molecule type" value="Genomic_DNA"/>
</dbReference>
<sequence length="154" mass="17038">MTGTDGGENRELFAALRSAWEDVDPVPAGLAERMIAAVAVDDLNREFQLLTLVEGVEVAVRGEDGNRTVQFEGDGTEVLLHLAAPQSGVVRVDGWSRPAVLAARLAQEDEEWSAQTVGDGRFAFDHVRRGRSRVRMVVQQNEAMREFTTPWFDI</sequence>
<dbReference type="KEGG" id="moj:D7D94_09320"/>
<evidence type="ECO:0000313" key="2">
    <source>
        <dbReference type="Proteomes" id="UP000422989"/>
    </source>
</evidence>
<keyword evidence="2" id="KW-1185">Reference proteome</keyword>
<accession>A0A6I6E501</accession>